<comment type="caution">
    <text evidence="3">The sequence shown here is derived from an EMBL/GenBank/DDBJ whole genome shotgun (WGS) entry which is preliminary data.</text>
</comment>
<feature type="transmembrane region" description="Helical" evidence="2">
    <location>
        <begin position="6"/>
        <end position="25"/>
    </location>
</feature>
<dbReference type="InterPro" id="IPR052928">
    <property type="entry name" value="Desiccation-related_membrane"/>
</dbReference>
<reference evidence="3 4" key="1">
    <citation type="submission" date="2018-09" db="EMBL/GenBank/DDBJ databases">
        <title>Genomic Encyclopedia of Archaeal and Bacterial Type Strains, Phase II (KMG-II): from individual species to whole genera.</title>
        <authorList>
            <person name="Goeker M."/>
        </authorList>
    </citation>
    <scope>NUCLEOTIDE SEQUENCE [LARGE SCALE GENOMIC DNA]</scope>
    <source>
        <strain evidence="3 4">DSM 27148</strain>
    </source>
</reference>
<feature type="coiled-coil region" evidence="1">
    <location>
        <begin position="48"/>
        <end position="82"/>
    </location>
</feature>
<dbReference type="EMBL" id="RAPN01000001">
    <property type="protein sequence ID" value="RKD92015.1"/>
    <property type="molecule type" value="Genomic_DNA"/>
</dbReference>
<keyword evidence="2" id="KW-1133">Transmembrane helix</keyword>
<keyword evidence="4" id="KW-1185">Reference proteome</keyword>
<protein>
    <submittedName>
        <fullName evidence="3">Gas vesicle protein</fullName>
    </submittedName>
</protein>
<name>A0A419W968_9BACT</name>
<sequence>MSSGKVVLGMLAGLAAGAMLGILFAPDKGTETRRKIAEKGEDYLDDMKDKVNDLMDDLHEQVDSAKAKVKDLENKLHKKVKEETSAN</sequence>
<dbReference type="RefSeq" id="WP_120273270.1">
    <property type="nucleotide sequence ID" value="NZ_RAPN01000001.1"/>
</dbReference>
<dbReference type="OrthoDB" id="676025at2"/>
<dbReference type="Pfam" id="PF12732">
    <property type="entry name" value="YtxH"/>
    <property type="match status" value="1"/>
</dbReference>
<accession>A0A419W968</accession>
<proteinExistence type="predicted"/>
<evidence type="ECO:0000313" key="3">
    <source>
        <dbReference type="EMBL" id="RKD92015.1"/>
    </source>
</evidence>
<keyword evidence="2" id="KW-0812">Transmembrane</keyword>
<organism evidence="3 4">
    <name type="scientific">Mangrovibacterium diazotrophicum</name>
    <dbReference type="NCBI Taxonomy" id="1261403"/>
    <lineage>
        <taxon>Bacteria</taxon>
        <taxon>Pseudomonadati</taxon>
        <taxon>Bacteroidota</taxon>
        <taxon>Bacteroidia</taxon>
        <taxon>Marinilabiliales</taxon>
        <taxon>Prolixibacteraceae</taxon>
        <taxon>Mangrovibacterium</taxon>
    </lineage>
</organism>
<dbReference type="Proteomes" id="UP000283387">
    <property type="component" value="Unassembled WGS sequence"/>
</dbReference>
<dbReference type="AlphaFoldDB" id="A0A419W968"/>
<keyword evidence="1" id="KW-0175">Coiled coil</keyword>
<evidence type="ECO:0000313" key="4">
    <source>
        <dbReference type="Proteomes" id="UP000283387"/>
    </source>
</evidence>
<dbReference type="InterPro" id="IPR024623">
    <property type="entry name" value="YtxH"/>
</dbReference>
<keyword evidence="2" id="KW-0472">Membrane</keyword>
<evidence type="ECO:0000256" key="1">
    <source>
        <dbReference type="SAM" id="Coils"/>
    </source>
</evidence>
<gene>
    <name evidence="3" type="ORF">BC643_2384</name>
</gene>
<evidence type="ECO:0000256" key="2">
    <source>
        <dbReference type="SAM" id="Phobius"/>
    </source>
</evidence>
<dbReference type="PANTHER" id="PTHR35792">
    <property type="entry name" value="GENERAL STRESS PROTEIN"/>
    <property type="match status" value="1"/>
</dbReference>
<dbReference type="PANTHER" id="PTHR35792:SF2">
    <property type="entry name" value="GENERAL STRESS PROTEIN"/>
    <property type="match status" value="1"/>
</dbReference>